<dbReference type="HOGENOM" id="CLU_1885354_0_0_1"/>
<keyword evidence="3" id="KW-1185">Reference proteome</keyword>
<accession>A0A017SM69</accession>
<evidence type="ECO:0000256" key="1">
    <source>
        <dbReference type="SAM" id="Phobius"/>
    </source>
</evidence>
<dbReference type="Proteomes" id="UP000019804">
    <property type="component" value="Unassembled WGS sequence"/>
</dbReference>
<gene>
    <name evidence="2" type="ORF">EURHEDRAFT_292780</name>
</gene>
<dbReference type="EMBL" id="KK088415">
    <property type="protein sequence ID" value="EYE97395.1"/>
    <property type="molecule type" value="Genomic_DNA"/>
</dbReference>
<evidence type="ECO:0000313" key="3">
    <source>
        <dbReference type="Proteomes" id="UP000019804"/>
    </source>
</evidence>
<keyword evidence="1" id="KW-0472">Membrane</keyword>
<dbReference type="GeneID" id="63693361"/>
<evidence type="ECO:0000313" key="2">
    <source>
        <dbReference type="EMBL" id="EYE97395.1"/>
    </source>
</evidence>
<keyword evidence="1" id="KW-0812">Transmembrane</keyword>
<sequence length="135" mass="15743">MDQVCWTKEEDADAIVLNMWGITPETIGRLLTNKWAMVRGIQEGIVAGMVAATLQYEKTTNAVQGRLARIRKTHPEIWSNKGSWNRNTVPAFLENLQLDRDLVCNLLTLSLFFFFFFFFFFSLFFLQWFCALTFI</sequence>
<name>A0A017SM69_ASPRC</name>
<keyword evidence="1" id="KW-1133">Transmembrane helix</keyword>
<feature type="transmembrane region" description="Helical" evidence="1">
    <location>
        <begin position="106"/>
        <end position="129"/>
    </location>
</feature>
<dbReference type="RefSeq" id="XP_040641083.1">
    <property type="nucleotide sequence ID" value="XM_040778237.1"/>
</dbReference>
<organism evidence="2 3">
    <name type="scientific">Aspergillus ruber (strain CBS 135680)</name>
    <dbReference type="NCBI Taxonomy" id="1388766"/>
    <lineage>
        <taxon>Eukaryota</taxon>
        <taxon>Fungi</taxon>
        <taxon>Dikarya</taxon>
        <taxon>Ascomycota</taxon>
        <taxon>Pezizomycotina</taxon>
        <taxon>Eurotiomycetes</taxon>
        <taxon>Eurotiomycetidae</taxon>
        <taxon>Eurotiales</taxon>
        <taxon>Aspergillaceae</taxon>
        <taxon>Aspergillus</taxon>
        <taxon>Aspergillus subgen. Aspergillus</taxon>
    </lineage>
</organism>
<dbReference type="AlphaFoldDB" id="A0A017SM69"/>
<protein>
    <submittedName>
        <fullName evidence="2">Uncharacterized protein</fullName>
    </submittedName>
</protein>
<reference evidence="3" key="1">
    <citation type="journal article" date="2014" name="Nat. Commun.">
        <title>Genomic adaptations of the halophilic Dead Sea filamentous fungus Eurotium rubrum.</title>
        <authorList>
            <person name="Kis-Papo T."/>
            <person name="Weig A.R."/>
            <person name="Riley R."/>
            <person name="Persoh D."/>
            <person name="Salamov A."/>
            <person name="Sun H."/>
            <person name="Lipzen A."/>
            <person name="Wasser S.P."/>
            <person name="Rambold G."/>
            <person name="Grigoriev I.V."/>
            <person name="Nevo E."/>
        </authorList>
    </citation>
    <scope>NUCLEOTIDE SEQUENCE [LARGE SCALE GENOMIC DNA]</scope>
    <source>
        <strain evidence="3">CBS 135680</strain>
    </source>
</reference>
<proteinExistence type="predicted"/>